<gene>
    <name evidence="6" type="ORF">DNU06_13890</name>
</gene>
<evidence type="ECO:0000256" key="2">
    <source>
        <dbReference type="ARBA" id="ARBA00005695"/>
    </source>
</evidence>
<evidence type="ECO:0000256" key="1">
    <source>
        <dbReference type="ARBA" id="ARBA00004196"/>
    </source>
</evidence>
<dbReference type="InterPro" id="IPR030678">
    <property type="entry name" value="Peptide/Ni-bd"/>
</dbReference>
<organism evidence="6 7">
    <name type="scientific">Putridiphycobacter roseus</name>
    <dbReference type="NCBI Taxonomy" id="2219161"/>
    <lineage>
        <taxon>Bacteria</taxon>
        <taxon>Pseudomonadati</taxon>
        <taxon>Bacteroidota</taxon>
        <taxon>Flavobacteriia</taxon>
        <taxon>Flavobacteriales</taxon>
        <taxon>Crocinitomicaceae</taxon>
        <taxon>Putridiphycobacter</taxon>
    </lineage>
</organism>
<accession>A0A2W1NA93</accession>
<dbReference type="PANTHER" id="PTHR30290">
    <property type="entry name" value="PERIPLASMIC BINDING COMPONENT OF ABC TRANSPORTER"/>
    <property type="match status" value="1"/>
</dbReference>
<sequence>MKKIILVFFTLFALYSCSDQVKKNKQNNKLPITLTTAKGGKFYGETLHVNSSEPITALFPASVTDIYSQHVSSQIYEGLLKFDPNDLSIQPAIASSYTIDSLNKKYRFNIRKNVYFHNDPCFIDGKGRMVTAKDVKYVFEFLCSNHKMNASTIQWRTSILGANDYFENKTDHVAGIKIIDDFCIEIELNEPFSGFLNLLALIHTSIFPKEAFEKYGPQLMNEMAIGTGPFEVLSIEDTFKLRKNSHYWRKDEFGNQLPLLSYINIQFDQNKSNELADFKKGELDFIWGLPVEEIPNVIGSLEDAKNGKNKEFTVQSINSLQVEYYGFLMKDSLLKNKALRKALNYAVNKNYIATYILEGSALPATHGIIPTIHGYPNANVKGYAFSKQKALYYLKRAGYTNGNQVKDLKLYYNNSGQIIELVANSIQKQISNILNIDLQLVQYERKDLFSKIENSVLPFWRFGWIADYPDPANFIASFHSKNINSASKSANNYGLYNNPEFDFYFDKAMSACNDSSRMLDLAMAENILMEDAAVLPLFYYTSIRLINPQLRDFPINELEYRDYSLVYFTKEKKKRVRVYESLSKE</sequence>
<dbReference type="InterPro" id="IPR000914">
    <property type="entry name" value="SBP_5_dom"/>
</dbReference>
<proteinExistence type="inferred from homology"/>
<evidence type="ECO:0000256" key="4">
    <source>
        <dbReference type="ARBA" id="ARBA00022729"/>
    </source>
</evidence>
<dbReference type="GO" id="GO:0043190">
    <property type="term" value="C:ATP-binding cassette (ABC) transporter complex"/>
    <property type="evidence" value="ECO:0007669"/>
    <property type="project" value="InterPro"/>
</dbReference>
<evidence type="ECO:0000313" key="7">
    <source>
        <dbReference type="Proteomes" id="UP000249248"/>
    </source>
</evidence>
<keyword evidence="3" id="KW-0813">Transport</keyword>
<evidence type="ECO:0000259" key="5">
    <source>
        <dbReference type="Pfam" id="PF00496"/>
    </source>
</evidence>
<dbReference type="Gene3D" id="3.40.190.10">
    <property type="entry name" value="Periplasmic binding protein-like II"/>
    <property type="match status" value="1"/>
</dbReference>
<evidence type="ECO:0000256" key="3">
    <source>
        <dbReference type="ARBA" id="ARBA00022448"/>
    </source>
</evidence>
<dbReference type="Gene3D" id="3.10.105.10">
    <property type="entry name" value="Dipeptide-binding Protein, Domain 3"/>
    <property type="match status" value="1"/>
</dbReference>
<dbReference type="PROSITE" id="PS51257">
    <property type="entry name" value="PROKAR_LIPOPROTEIN"/>
    <property type="match status" value="1"/>
</dbReference>
<reference evidence="6 7" key="1">
    <citation type="submission" date="2018-06" db="EMBL/GenBank/DDBJ databases">
        <title>The draft genome sequence of Crocinitomix sp. SM1701.</title>
        <authorList>
            <person name="Zhang X."/>
        </authorList>
    </citation>
    <scope>NUCLEOTIDE SEQUENCE [LARGE SCALE GENOMIC DNA]</scope>
    <source>
        <strain evidence="6 7">SM1701</strain>
    </source>
</reference>
<keyword evidence="7" id="KW-1185">Reference proteome</keyword>
<dbReference type="Gene3D" id="3.90.76.10">
    <property type="entry name" value="Dipeptide-binding Protein, Domain 1"/>
    <property type="match status" value="1"/>
</dbReference>
<dbReference type="Proteomes" id="UP000249248">
    <property type="component" value="Unassembled WGS sequence"/>
</dbReference>
<dbReference type="AlphaFoldDB" id="A0A2W1NA93"/>
<dbReference type="GO" id="GO:0030288">
    <property type="term" value="C:outer membrane-bounded periplasmic space"/>
    <property type="evidence" value="ECO:0007669"/>
    <property type="project" value="UniProtKB-ARBA"/>
</dbReference>
<dbReference type="Pfam" id="PF00496">
    <property type="entry name" value="SBP_bac_5"/>
    <property type="match status" value="1"/>
</dbReference>
<comment type="subcellular location">
    <subcellularLocation>
        <location evidence="1">Cell envelope</location>
    </subcellularLocation>
</comment>
<dbReference type="CDD" id="cd00995">
    <property type="entry name" value="PBP2_NikA_DppA_OppA_like"/>
    <property type="match status" value="1"/>
</dbReference>
<dbReference type="OrthoDB" id="9772924at2"/>
<dbReference type="GO" id="GO:0015833">
    <property type="term" value="P:peptide transport"/>
    <property type="evidence" value="ECO:0007669"/>
    <property type="project" value="TreeGrafter"/>
</dbReference>
<protein>
    <recommendedName>
        <fullName evidence="5">Solute-binding protein family 5 domain-containing protein</fullName>
    </recommendedName>
</protein>
<dbReference type="PANTHER" id="PTHR30290:SF10">
    <property type="entry name" value="PERIPLASMIC OLIGOPEPTIDE-BINDING PROTEIN-RELATED"/>
    <property type="match status" value="1"/>
</dbReference>
<dbReference type="PIRSF" id="PIRSF002741">
    <property type="entry name" value="MppA"/>
    <property type="match status" value="1"/>
</dbReference>
<name>A0A2W1NA93_9FLAO</name>
<comment type="caution">
    <text evidence="6">The sequence shown here is derived from an EMBL/GenBank/DDBJ whole genome shotgun (WGS) entry which is preliminary data.</text>
</comment>
<comment type="similarity">
    <text evidence="2">Belongs to the bacterial solute-binding protein 5 family.</text>
</comment>
<dbReference type="RefSeq" id="WP_111064100.1">
    <property type="nucleotide sequence ID" value="NZ_JBHUCU010000037.1"/>
</dbReference>
<dbReference type="GO" id="GO:1904680">
    <property type="term" value="F:peptide transmembrane transporter activity"/>
    <property type="evidence" value="ECO:0007669"/>
    <property type="project" value="TreeGrafter"/>
</dbReference>
<dbReference type="InterPro" id="IPR039424">
    <property type="entry name" value="SBP_5"/>
</dbReference>
<keyword evidence="4" id="KW-0732">Signal</keyword>
<dbReference type="EMBL" id="QKSB01000010">
    <property type="protein sequence ID" value="PZE16215.1"/>
    <property type="molecule type" value="Genomic_DNA"/>
</dbReference>
<dbReference type="SUPFAM" id="SSF53850">
    <property type="entry name" value="Periplasmic binding protein-like II"/>
    <property type="match status" value="1"/>
</dbReference>
<feature type="domain" description="Solute-binding protein family 5" evidence="5">
    <location>
        <begin position="89"/>
        <end position="483"/>
    </location>
</feature>
<evidence type="ECO:0000313" key="6">
    <source>
        <dbReference type="EMBL" id="PZE16215.1"/>
    </source>
</evidence>